<sequence>MDALQAVVAQAKASGLISEPAPRRPVPSISIYADDAVLFFKPSQQEAKVVKAILQIFGAASGLMTNYNKSAITPIQCSQEQLQVVANELQCNIQLFPIIYLGLPLSTRKPTKAEVQPILDKLANKVAGWKPKLLSPDGRLCLIKSVLMALPVHFMSVLQLPKWAIKDIERKCRGFLWKGQQEVSGGHCLVAWKDVCTPVENGGLGIRNLELFGKALRLKWPANRLHQKDRPWTLVDFRLSADDEKIFQSASEFCVGNGRDTKFWSDNWLGGGSIAWRWPTLATFIGRTKLTVEQGLLGHRWVRDLQGSLSDIAMMQYFQLWDEIQQINLSQEEDTIRWKLTPDGSFSVSSAYDLFFMAREISPCGQLIWQTKAPSKASMAAAASMGQCGFPSARTSGRGADRLVDGGTMPFSKQLQEQL</sequence>
<protein>
    <submittedName>
        <fullName evidence="1">Retrotransposon protein, putative, LINE subclass</fullName>
    </submittedName>
</protein>
<proteinExistence type="predicted"/>
<name>Q10AK6_ORYSJ</name>
<reference evidence="1" key="2">
    <citation type="submission" date="2006-06" db="EMBL/GenBank/DDBJ databases">
        <authorList>
            <person name="Buell R."/>
            <person name="Wing R.A."/>
            <person name="McCombie W.A."/>
            <person name="Ouyang S."/>
        </authorList>
    </citation>
    <scope>NUCLEOTIDE SEQUENCE</scope>
</reference>
<dbReference type="PANTHER" id="PTHR33116:SF78">
    <property type="entry name" value="OS12G0587133 PROTEIN"/>
    <property type="match status" value="1"/>
</dbReference>
<dbReference type="PANTHER" id="PTHR33116">
    <property type="entry name" value="REVERSE TRANSCRIPTASE ZINC-BINDING DOMAIN-CONTAINING PROTEIN-RELATED-RELATED"/>
    <property type="match status" value="1"/>
</dbReference>
<evidence type="ECO:0000313" key="1">
    <source>
        <dbReference type="EMBL" id="ABF99907.1"/>
    </source>
</evidence>
<organism evidence="1">
    <name type="scientific">Oryza sativa subsp. japonica</name>
    <name type="common">Rice</name>
    <dbReference type="NCBI Taxonomy" id="39947"/>
    <lineage>
        <taxon>Eukaryota</taxon>
        <taxon>Viridiplantae</taxon>
        <taxon>Streptophyta</taxon>
        <taxon>Embryophyta</taxon>
        <taxon>Tracheophyta</taxon>
        <taxon>Spermatophyta</taxon>
        <taxon>Magnoliopsida</taxon>
        <taxon>Liliopsida</taxon>
        <taxon>Poales</taxon>
        <taxon>Poaceae</taxon>
        <taxon>BOP clade</taxon>
        <taxon>Oryzoideae</taxon>
        <taxon>Oryzeae</taxon>
        <taxon>Oryzinae</taxon>
        <taxon>Oryza</taxon>
        <taxon>Oryza sativa</taxon>
    </lineage>
</organism>
<gene>
    <name evidence="1" type="ordered locus">LOC_Os03g63230</name>
</gene>
<accession>Q10AK6</accession>
<dbReference type="EMBL" id="DP000009">
    <property type="protein sequence ID" value="ABF99907.1"/>
    <property type="molecule type" value="Genomic_DNA"/>
</dbReference>
<dbReference type="AlphaFoldDB" id="Q10AK6"/>
<reference evidence="1" key="1">
    <citation type="journal article" date="2005" name="Genome Res.">
        <title>Sequence, annotation, and analysis of synteny between rice chromosome 3 and diverged grass species.</title>
        <authorList>
            <consortium name="Rice Chromosome 3 Sequencing Consortium"/>
            <person name="Buell C.R."/>
            <person name="Yuan Q."/>
            <person name="Ouyang S."/>
            <person name="Liu J."/>
            <person name="Zhu W."/>
            <person name="Wang A."/>
            <person name="Maiti R."/>
            <person name="Haas B."/>
            <person name="Wortman J."/>
            <person name="Pertea M."/>
            <person name="Jones K.M."/>
            <person name="Kim M."/>
            <person name="Overton L."/>
            <person name="Tsitrin T."/>
            <person name="Fadrosh D."/>
            <person name="Bera J."/>
            <person name="Weaver B."/>
            <person name="Jin S."/>
            <person name="Johri S."/>
            <person name="Reardon M."/>
            <person name="Webb K."/>
            <person name="Hill J."/>
            <person name="Moffat K."/>
            <person name="Tallon L."/>
            <person name="Van Aken S."/>
            <person name="Lewis M."/>
            <person name="Utterback T."/>
            <person name="Feldblyum T."/>
            <person name="Zismann V."/>
            <person name="Iobst S."/>
            <person name="Hsiao J."/>
            <person name="de Vazeille A.R."/>
            <person name="Salzberg S.L."/>
            <person name="White O."/>
            <person name="Fraser C."/>
            <person name="Yu Y."/>
            <person name="Kim H."/>
            <person name="Rambo T."/>
            <person name="Currie J."/>
            <person name="Collura K."/>
            <person name="Kernodle-Thompson S."/>
            <person name="Wei F."/>
            <person name="Kudrna K."/>
            <person name="Ammiraju J.S."/>
            <person name="Luo M."/>
            <person name="Goicoechea J.L."/>
            <person name="Wing R.A."/>
            <person name="Henry D."/>
            <person name="Oates R."/>
            <person name="Palmer M."/>
            <person name="Pries G."/>
            <person name="Saski C."/>
            <person name="Simmons J."/>
            <person name="Soderlund C."/>
            <person name="Nelson W."/>
            <person name="de la Bastide M."/>
            <person name="Spiegel L."/>
            <person name="Nascimento L."/>
            <person name="Huang E."/>
            <person name="Preston R."/>
            <person name="Zutavern T."/>
            <person name="Palmer L."/>
            <person name="O'Shaughnessy A."/>
            <person name="Dike S."/>
            <person name="McCombie W.R."/>
            <person name="Minx P."/>
            <person name="Cordum H."/>
            <person name="Wilson R."/>
            <person name="Jin W."/>
            <person name="Lee H.R."/>
            <person name="Jiang J."/>
            <person name="Jackson S."/>
        </authorList>
    </citation>
    <scope>NUCLEOTIDE SEQUENCE [LARGE SCALE GENOMIC DNA]</scope>
</reference>